<sequence>MADRLLTVLGCLFGAAGIGLMALAAHGKWPSIDYAAIMVLAHAPALIAIVAAVRAGLLHASLARPAAFLLAAAVALFSADVVLNAMTGQRLFPMAAPIGGTGSMLAWLLVGVSALAAKR</sequence>
<feature type="transmembrane region" description="Helical" evidence="1">
    <location>
        <begin position="34"/>
        <end position="53"/>
    </location>
</feature>
<keyword evidence="1" id="KW-0472">Membrane</keyword>
<evidence type="ECO:0000313" key="3">
    <source>
        <dbReference type="Proteomes" id="UP000237682"/>
    </source>
</evidence>
<proteinExistence type="predicted"/>
<dbReference type="EMBL" id="PUEJ01000016">
    <property type="protein sequence ID" value="PRH84042.1"/>
    <property type="molecule type" value="Genomic_DNA"/>
</dbReference>
<dbReference type="InterPro" id="IPR006696">
    <property type="entry name" value="DUF423"/>
</dbReference>
<reference evidence="2 3" key="1">
    <citation type="submission" date="2018-02" db="EMBL/GenBank/DDBJ databases">
        <title>Whole genome sequencing of endophytic bacterium.</title>
        <authorList>
            <person name="Eedara R."/>
            <person name="Podile A.R."/>
        </authorList>
    </citation>
    <scope>NUCLEOTIDE SEQUENCE [LARGE SCALE GENOMIC DNA]</scope>
    <source>
        <strain evidence="2 3">RP1T</strain>
    </source>
</reference>
<dbReference type="Pfam" id="PF04241">
    <property type="entry name" value="DUF423"/>
    <property type="match status" value="1"/>
</dbReference>
<gene>
    <name evidence="2" type="ORF">C5L14_28610</name>
</gene>
<keyword evidence="1" id="KW-0812">Transmembrane</keyword>
<dbReference type="RefSeq" id="WP_105865470.1">
    <property type="nucleotide sequence ID" value="NZ_PUEJ01000016.1"/>
</dbReference>
<dbReference type="OrthoDB" id="7173378at2"/>
<organism evidence="2 3">
    <name type="scientific">Labrys okinawensis</name>
    <dbReference type="NCBI Taxonomy" id="346911"/>
    <lineage>
        <taxon>Bacteria</taxon>
        <taxon>Pseudomonadati</taxon>
        <taxon>Pseudomonadota</taxon>
        <taxon>Alphaproteobacteria</taxon>
        <taxon>Hyphomicrobiales</taxon>
        <taxon>Xanthobacteraceae</taxon>
        <taxon>Labrys</taxon>
    </lineage>
</organism>
<comment type="caution">
    <text evidence="2">The sequence shown here is derived from an EMBL/GenBank/DDBJ whole genome shotgun (WGS) entry which is preliminary data.</text>
</comment>
<protein>
    <submittedName>
        <fullName evidence="2">DUF423 domain-containing protein</fullName>
    </submittedName>
</protein>
<feature type="transmembrane region" description="Helical" evidence="1">
    <location>
        <begin position="98"/>
        <end position="117"/>
    </location>
</feature>
<accession>A0A2S9Q3W6</accession>
<evidence type="ECO:0000313" key="2">
    <source>
        <dbReference type="EMBL" id="PRH84042.1"/>
    </source>
</evidence>
<evidence type="ECO:0000256" key="1">
    <source>
        <dbReference type="SAM" id="Phobius"/>
    </source>
</evidence>
<keyword evidence="1" id="KW-1133">Transmembrane helix</keyword>
<keyword evidence="3" id="KW-1185">Reference proteome</keyword>
<name>A0A2S9Q3W6_9HYPH</name>
<feature type="transmembrane region" description="Helical" evidence="1">
    <location>
        <begin position="65"/>
        <end position="86"/>
    </location>
</feature>
<dbReference type="Proteomes" id="UP000237682">
    <property type="component" value="Unassembled WGS sequence"/>
</dbReference>
<dbReference type="AlphaFoldDB" id="A0A2S9Q3W6"/>